<gene>
    <name evidence="1" type="ORF">RDI58_020629</name>
</gene>
<reference evidence="1 2" key="1">
    <citation type="submission" date="2024-02" db="EMBL/GenBank/DDBJ databases">
        <title>de novo genome assembly of Solanum bulbocastanum strain 11H21.</title>
        <authorList>
            <person name="Hosaka A.J."/>
        </authorList>
    </citation>
    <scope>NUCLEOTIDE SEQUENCE [LARGE SCALE GENOMIC DNA]</scope>
    <source>
        <tissue evidence="1">Young leaves</tissue>
    </source>
</reference>
<protein>
    <submittedName>
        <fullName evidence="1">Uncharacterized protein</fullName>
    </submittedName>
</protein>
<proteinExistence type="predicted"/>
<keyword evidence="2" id="KW-1185">Reference proteome</keyword>
<dbReference type="AlphaFoldDB" id="A0AAN8YAV6"/>
<accession>A0AAN8YAV6</accession>
<dbReference type="EMBL" id="JBANQN010000008">
    <property type="protein sequence ID" value="KAK6782833.1"/>
    <property type="molecule type" value="Genomic_DNA"/>
</dbReference>
<dbReference type="Proteomes" id="UP001371456">
    <property type="component" value="Unassembled WGS sequence"/>
</dbReference>
<organism evidence="1 2">
    <name type="scientific">Solanum bulbocastanum</name>
    <name type="common">Wild potato</name>
    <dbReference type="NCBI Taxonomy" id="147425"/>
    <lineage>
        <taxon>Eukaryota</taxon>
        <taxon>Viridiplantae</taxon>
        <taxon>Streptophyta</taxon>
        <taxon>Embryophyta</taxon>
        <taxon>Tracheophyta</taxon>
        <taxon>Spermatophyta</taxon>
        <taxon>Magnoliopsida</taxon>
        <taxon>eudicotyledons</taxon>
        <taxon>Gunneridae</taxon>
        <taxon>Pentapetalae</taxon>
        <taxon>asterids</taxon>
        <taxon>lamiids</taxon>
        <taxon>Solanales</taxon>
        <taxon>Solanaceae</taxon>
        <taxon>Solanoideae</taxon>
        <taxon>Solaneae</taxon>
        <taxon>Solanum</taxon>
    </lineage>
</organism>
<sequence length="88" mass="9651">MAPTLHISNPEVNKIIQECKAAMALKSNLAIYLPIFTLNTLDHEVPTQSLESFRELQGESGQIILSKGNDKDLVKGMLSLSQANLTNN</sequence>
<comment type="caution">
    <text evidence="1">The sequence shown here is derived from an EMBL/GenBank/DDBJ whole genome shotgun (WGS) entry which is preliminary data.</text>
</comment>
<name>A0AAN8YAV6_SOLBU</name>
<evidence type="ECO:0000313" key="2">
    <source>
        <dbReference type="Proteomes" id="UP001371456"/>
    </source>
</evidence>
<evidence type="ECO:0000313" key="1">
    <source>
        <dbReference type="EMBL" id="KAK6782833.1"/>
    </source>
</evidence>